<evidence type="ECO:0000313" key="6">
    <source>
        <dbReference type="WBParaSite" id="HPBE_0001199001-mRNA-1"/>
    </source>
</evidence>
<feature type="compositionally biased region" description="Polar residues" evidence="2">
    <location>
        <begin position="689"/>
        <end position="699"/>
    </location>
</feature>
<feature type="compositionally biased region" description="Basic and acidic residues" evidence="2">
    <location>
        <begin position="609"/>
        <end position="626"/>
    </location>
</feature>
<feature type="domain" description="FHA" evidence="3">
    <location>
        <begin position="20"/>
        <end position="71"/>
    </location>
</feature>
<feature type="compositionally biased region" description="Polar residues" evidence="2">
    <location>
        <begin position="734"/>
        <end position="770"/>
    </location>
</feature>
<dbReference type="AlphaFoldDB" id="A0A3P8A1Z1"/>
<organism evidence="4">
    <name type="scientific">Heligmosomoides polygyrus</name>
    <name type="common">Parasitic roundworm</name>
    <dbReference type="NCBI Taxonomy" id="6339"/>
    <lineage>
        <taxon>Eukaryota</taxon>
        <taxon>Metazoa</taxon>
        <taxon>Ecdysozoa</taxon>
        <taxon>Nematoda</taxon>
        <taxon>Chromadorea</taxon>
        <taxon>Rhabditida</taxon>
        <taxon>Rhabditina</taxon>
        <taxon>Rhabditomorpha</taxon>
        <taxon>Strongyloidea</taxon>
        <taxon>Heligmosomidae</taxon>
        <taxon>Heligmosomoides</taxon>
    </lineage>
</organism>
<dbReference type="Pfam" id="PF00498">
    <property type="entry name" value="FHA"/>
    <property type="match status" value="1"/>
</dbReference>
<dbReference type="Gene3D" id="2.60.200.20">
    <property type="match status" value="1"/>
</dbReference>
<evidence type="ECO:0000256" key="2">
    <source>
        <dbReference type="SAM" id="MobiDB-lite"/>
    </source>
</evidence>
<feature type="region of interest" description="Disordered" evidence="2">
    <location>
        <begin position="129"/>
        <end position="162"/>
    </location>
</feature>
<dbReference type="InterPro" id="IPR000253">
    <property type="entry name" value="FHA_dom"/>
</dbReference>
<evidence type="ECO:0000256" key="1">
    <source>
        <dbReference type="SAM" id="Coils"/>
    </source>
</evidence>
<dbReference type="Proteomes" id="UP000050761">
    <property type="component" value="Unassembled WGS sequence"/>
</dbReference>
<dbReference type="CDD" id="cd00060">
    <property type="entry name" value="FHA"/>
    <property type="match status" value="1"/>
</dbReference>
<feature type="region of interest" description="Disordered" evidence="2">
    <location>
        <begin position="345"/>
        <end position="389"/>
    </location>
</feature>
<dbReference type="WBParaSite" id="HPBE_0001199001-mRNA-1">
    <property type="protein sequence ID" value="HPBE_0001199001-mRNA-1"/>
    <property type="gene ID" value="HPBE_0001199001"/>
</dbReference>
<dbReference type="PROSITE" id="PS50006">
    <property type="entry name" value="FHA_DOMAIN"/>
    <property type="match status" value="1"/>
</dbReference>
<reference evidence="6" key="2">
    <citation type="submission" date="2019-09" db="UniProtKB">
        <authorList>
            <consortium name="WormBaseParasite"/>
        </authorList>
    </citation>
    <scope>IDENTIFICATION</scope>
</reference>
<feature type="coiled-coil region" evidence="1">
    <location>
        <begin position="389"/>
        <end position="423"/>
    </location>
</feature>
<gene>
    <name evidence="4" type="ORF">HPBE_LOCUS11991</name>
</gene>
<protein>
    <submittedName>
        <fullName evidence="6">FHA domain-containing protein</fullName>
    </submittedName>
</protein>
<dbReference type="InterPro" id="IPR008984">
    <property type="entry name" value="SMAD_FHA_dom_sf"/>
</dbReference>
<keyword evidence="5" id="KW-1185">Reference proteome</keyword>
<feature type="compositionally biased region" description="Basic and acidic residues" evidence="2">
    <location>
        <begin position="577"/>
        <end position="597"/>
    </location>
</feature>
<evidence type="ECO:0000313" key="5">
    <source>
        <dbReference type="Proteomes" id="UP000050761"/>
    </source>
</evidence>
<evidence type="ECO:0000259" key="3">
    <source>
        <dbReference type="PROSITE" id="PS50006"/>
    </source>
</evidence>
<evidence type="ECO:0000313" key="4">
    <source>
        <dbReference type="EMBL" id="VDO90527.1"/>
    </source>
</evidence>
<feature type="compositionally biased region" description="Basic and acidic residues" evidence="2">
    <location>
        <begin position="358"/>
        <end position="389"/>
    </location>
</feature>
<feature type="region of interest" description="Disordered" evidence="2">
    <location>
        <begin position="530"/>
        <end position="786"/>
    </location>
</feature>
<keyword evidence="1" id="KW-0175">Coiled coil</keyword>
<proteinExistence type="predicted"/>
<feature type="compositionally biased region" description="Basic and acidic residues" evidence="2">
    <location>
        <begin position="535"/>
        <end position="554"/>
    </location>
</feature>
<feature type="compositionally biased region" description="Basic and acidic residues" evidence="2">
    <location>
        <begin position="700"/>
        <end position="715"/>
    </location>
</feature>
<accession>A0A3P8A1Z1</accession>
<name>A0A3P8A1Z1_HELPZ</name>
<dbReference type="EMBL" id="UZAH01027315">
    <property type="protein sequence ID" value="VDO90527.1"/>
    <property type="molecule type" value="Genomic_DNA"/>
</dbReference>
<dbReference type="SUPFAM" id="SSF49879">
    <property type="entry name" value="SMAD/FHA domain"/>
    <property type="match status" value="1"/>
</dbReference>
<sequence length="786" mass="86976">MLRRYSSQNLETIPMHSKVLTIGTTGVCDVKVNAKGVHPVHASIEQNKTSGSFWLKDHSLAGRTTVNGQSVHGQVELQNGDLVRVGRAQPFVFEKANFALRGDSPFEKTSEKEASKTAMFPVLGVKKALSAKPTSRRPGTAVAKARRNASGNTEKKETKGLNRAAYTKGSVGNHLLQRVVRLQDELTRKNIEIDELRQQKASDSGVASSPSKAEPYYLEIERECDIELERKGFTAMQRSHLADLFRNNRKEYISTVAGEMELLVPVIREACETAGESIRVCSVFTEWSRHLGEQMRIDGITGTQLLSAVDDLKEDFYRNRMENHWLLPSISPILSLTAQELEKSRESSSIADTQAAEDSSRIHSNEQTGKEEKDEAGPLNDDRTREKPDVSLERALEEAEAKSAQLESQLNVLQRKISQSTNINESTRDRLAQLLTRLNSSAGSIRRTGVGDLDDEPTHKKSVTSVVSLDITGDDIHHAKKLMDYEAKESAANETRHIDGEQDTDHLHATDVEDDKDSHFSFAMDLDDESAPRAAAHDEDLDDKVKSSLQYEEHLDNEEKEMISHAKEEEQEGHLGVQEEHHLREQEQQEAGDRNGQEDIVEEEAGDNVEEKIELKHVEGEQTEAVRRRRSASEPEDTAENDVVQLQNGFEKKAGSDQNELNNEEELTNVDEGSTKEDGEDGPAASDVVTPSSPALSSKDTTEPSVEKSQVRDSDEPSTTTVASNNDAEAIAKQQASNLSIASEKNPEQNGQRSLQSDLSTLANSDVQTSPKKDNILGILPDVINA</sequence>
<reference evidence="4 5" key="1">
    <citation type="submission" date="2018-11" db="EMBL/GenBank/DDBJ databases">
        <authorList>
            <consortium name="Pathogen Informatics"/>
        </authorList>
    </citation>
    <scope>NUCLEOTIDE SEQUENCE [LARGE SCALE GENOMIC DNA]</scope>
</reference>
<dbReference type="OrthoDB" id="5877708at2759"/>
<feature type="compositionally biased region" description="Polar residues" evidence="2">
    <location>
        <begin position="717"/>
        <end position="727"/>
    </location>
</feature>
<feature type="compositionally biased region" description="Acidic residues" evidence="2">
    <location>
        <begin position="599"/>
        <end position="608"/>
    </location>
</feature>